<protein>
    <recommendedName>
        <fullName evidence="4">Phosphoesterase</fullName>
        <ecNumber evidence="4">3.1.4.-</ecNumber>
    </recommendedName>
</protein>
<sequence>MDRGCKMKIGVISDTHDNIPVIKKIFKHFEDAGIRNVIHLGDIISPFVFKFIREVYTGNLYAVFGNNDGEKLFLKEMAKKFNVALYKAPHILKLNGKTIAMMHEPLFIEELSRLEAFDVVAFGHTHEVVSKKIGKTLLINPGEACGYLTGRSTYVELDLDTLEVNLEELNERS</sequence>
<dbReference type="NCBIfam" id="TIGR00040">
    <property type="entry name" value="yfcE"/>
    <property type="match status" value="1"/>
</dbReference>
<dbReference type="InterPro" id="IPR029052">
    <property type="entry name" value="Metallo-depent_PP-like"/>
</dbReference>
<dbReference type="EMBL" id="DRTV01000236">
    <property type="protein sequence ID" value="HHF58436.1"/>
    <property type="molecule type" value="Genomic_DNA"/>
</dbReference>
<name>A0A7C5MA33_UNCW3</name>
<organism evidence="6">
    <name type="scientific">candidate division WOR-3 bacterium</name>
    <dbReference type="NCBI Taxonomy" id="2052148"/>
    <lineage>
        <taxon>Bacteria</taxon>
        <taxon>Bacteria division WOR-3</taxon>
    </lineage>
</organism>
<dbReference type="InterPro" id="IPR000979">
    <property type="entry name" value="Phosphodiesterase_MJ0936/Vps29"/>
</dbReference>
<evidence type="ECO:0000259" key="5">
    <source>
        <dbReference type="Pfam" id="PF12850"/>
    </source>
</evidence>
<dbReference type="Gene3D" id="3.60.21.10">
    <property type="match status" value="1"/>
</dbReference>
<dbReference type="Proteomes" id="UP000886014">
    <property type="component" value="Unassembled WGS sequence"/>
</dbReference>
<keyword evidence="3" id="KW-0378">Hydrolase</keyword>
<evidence type="ECO:0000256" key="3">
    <source>
        <dbReference type="ARBA" id="ARBA00022801"/>
    </source>
</evidence>
<dbReference type="PANTHER" id="PTHR43165">
    <property type="entry name" value="METALLOPHOSPHOESTERASE"/>
    <property type="match status" value="1"/>
</dbReference>
<reference evidence="6" key="1">
    <citation type="journal article" date="2020" name="mSystems">
        <title>Genome- and Community-Level Interaction Insights into Carbon Utilization and Element Cycling Functions of Hydrothermarchaeota in Hydrothermal Sediment.</title>
        <authorList>
            <person name="Zhou Z."/>
            <person name="Liu Y."/>
            <person name="Xu W."/>
            <person name="Pan J."/>
            <person name="Luo Z.H."/>
            <person name="Li M."/>
        </authorList>
    </citation>
    <scope>NUCLEOTIDE SEQUENCE [LARGE SCALE GENOMIC DNA]</scope>
    <source>
        <strain evidence="6">HyVt-94</strain>
    </source>
</reference>
<dbReference type="Pfam" id="PF12850">
    <property type="entry name" value="Metallophos_2"/>
    <property type="match status" value="1"/>
</dbReference>
<comment type="similarity">
    <text evidence="1 4">Belongs to the metallophosphoesterase superfamily. YfcE family.</text>
</comment>
<dbReference type="CDD" id="cd00841">
    <property type="entry name" value="MPP_YfcE"/>
    <property type="match status" value="1"/>
</dbReference>
<comment type="caution">
    <text evidence="6">The sequence shown here is derived from an EMBL/GenBank/DDBJ whole genome shotgun (WGS) entry which is preliminary data.</text>
</comment>
<evidence type="ECO:0000256" key="2">
    <source>
        <dbReference type="ARBA" id="ARBA00022723"/>
    </source>
</evidence>
<feature type="domain" description="Calcineurin-like phosphoesterase" evidence="5">
    <location>
        <begin position="7"/>
        <end position="161"/>
    </location>
</feature>
<evidence type="ECO:0000256" key="1">
    <source>
        <dbReference type="ARBA" id="ARBA00008950"/>
    </source>
</evidence>
<gene>
    <name evidence="6" type="ORF">ENL41_03325</name>
</gene>
<evidence type="ECO:0000313" key="6">
    <source>
        <dbReference type="EMBL" id="HHF58436.1"/>
    </source>
</evidence>
<comment type="cofactor">
    <cofactor evidence="4">
        <name>a divalent metal cation</name>
        <dbReference type="ChEBI" id="CHEBI:60240"/>
    </cofactor>
</comment>
<accession>A0A7C5MA33</accession>
<dbReference type="InterPro" id="IPR020935">
    <property type="entry name" value="PdiEstase_YfcE_CS"/>
</dbReference>
<evidence type="ECO:0000256" key="4">
    <source>
        <dbReference type="RuleBase" id="RU362039"/>
    </source>
</evidence>
<proteinExistence type="inferred from homology"/>
<dbReference type="GO" id="GO:0016787">
    <property type="term" value="F:hydrolase activity"/>
    <property type="evidence" value="ECO:0007669"/>
    <property type="project" value="UniProtKB-UniRule"/>
</dbReference>
<dbReference type="InterPro" id="IPR024654">
    <property type="entry name" value="Calcineurin-like_PHP_lpxH"/>
</dbReference>
<dbReference type="SUPFAM" id="SSF56300">
    <property type="entry name" value="Metallo-dependent phosphatases"/>
    <property type="match status" value="1"/>
</dbReference>
<dbReference type="GO" id="GO:0046872">
    <property type="term" value="F:metal ion binding"/>
    <property type="evidence" value="ECO:0007669"/>
    <property type="project" value="UniProtKB-KW"/>
</dbReference>
<dbReference type="AlphaFoldDB" id="A0A7C5MA33"/>
<dbReference type="InterPro" id="IPR041802">
    <property type="entry name" value="MPP_YfcE"/>
</dbReference>
<dbReference type="PROSITE" id="PS01269">
    <property type="entry name" value="UPF0025"/>
    <property type="match status" value="1"/>
</dbReference>
<dbReference type="PANTHER" id="PTHR43165:SF1">
    <property type="entry name" value="PHOSPHODIESTERASE MJ0936"/>
    <property type="match status" value="1"/>
</dbReference>
<keyword evidence="2 4" id="KW-0479">Metal-binding</keyword>
<dbReference type="EC" id="3.1.4.-" evidence="4"/>
<dbReference type="InterPro" id="IPR053193">
    <property type="entry name" value="MetalloPDE_YfcE-like"/>
</dbReference>